<dbReference type="PROSITE" id="PS51257">
    <property type="entry name" value="PROKAR_LIPOPROTEIN"/>
    <property type="match status" value="1"/>
</dbReference>
<evidence type="ECO:0000256" key="3">
    <source>
        <dbReference type="ARBA" id="ARBA00011738"/>
    </source>
</evidence>
<evidence type="ECO:0000313" key="11">
    <source>
        <dbReference type="EMBL" id="QEV16358.1"/>
    </source>
</evidence>
<feature type="signal peptide" evidence="8">
    <location>
        <begin position="1"/>
        <end position="28"/>
    </location>
</feature>
<feature type="domain" description="Subtilisin inhibitor" evidence="10">
    <location>
        <begin position="38"/>
        <end position="131"/>
    </location>
</feature>
<evidence type="ECO:0000256" key="2">
    <source>
        <dbReference type="ARBA" id="ARBA00010472"/>
    </source>
</evidence>
<dbReference type="SUPFAM" id="SSF55399">
    <property type="entry name" value="Subtilisin inhibitor"/>
    <property type="match status" value="1"/>
</dbReference>
<evidence type="ECO:0000259" key="10">
    <source>
        <dbReference type="Pfam" id="PF00720"/>
    </source>
</evidence>
<evidence type="ECO:0000256" key="4">
    <source>
        <dbReference type="ARBA" id="ARBA00022525"/>
    </source>
</evidence>
<dbReference type="InterPro" id="IPR036819">
    <property type="entry name" value="Subtilisin_inhibitor-like_sf"/>
</dbReference>
<dbReference type="InterPro" id="IPR020054">
    <property type="entry name" value="Prot_inh_SSI_I16_CS"/>
</dbReference>
<dbReference type="KEGG" id="salw:CP975_01515"/>
<evidence type="ECO:0000256" key="1">
    <source>
        <dbReference type="ARBA" id="ARBA00004613"/>
    </source>
</evidence>
<dbReference type="Gene3D" id="3.30.350.10">
    <property type="entry name" value="Subtilisin inhibitor-like"/>
    <property type="match status" value="1"/>
</dbReference>
<comment type="function">
    <text evidence="8">Strong inhibitor of bacterial serine proteases such as subtilisin.</text>
</comment>
<dbReference type="GO" id="GO:0005576">
    <property type="term" value="C:extracellular region"/>
    <property type="evidence" value="ECO:0007669"/>
    <property type="project" value="UniProtKB-SubCell"/>
</dbReference>
<dbReference type="PRINTS" id="PR00294">
    <property type="entry name" value="SSBTLNINHBTR"/>
</dbReference>
<keyword evidence="6 8" id="KW-0722">Serine protease inhibitor</keyword>
<dbReference type="Pfam" id="PF00720">
    <property type="entry name" value="SSI"/>
    <property type="match status" value="1"/>
</dbReference>
<dbReference type="PROSITE" id="PS00999">
    <property type="entry name" value="SSI"/>
    <property type="match status" value="1"/>
</dbReference>
<evidence type="ECO:0000313" key="12">
    <source>
        <dbReference type="Proteomes" id="UP000326553"/>
    </source>
</evidence>
<dbReference type="RefSeq" id="WP_055530239.1">
    <property type="nucleotide sequence ID" value="NZ_CP023695.1"/>
</dbReference>
<keyword evidence="4 8" id="KW-0964">Secreted</keyword>
<keyword evidence="12" id="KW-1185">Reference proteome</keyword>
<dbReference type="EMBL" id="CP023695">
    <property type="protein sequence ID" value="QEV16358.1"/>
    <property type="molecule type" value="Genomic_DNA"/>
</dbReference>
<feature type="disulfide bond" evidence="8">
    <location>
        <begin position="103"/>
        <end position="133"/>
    </location>
</feature>
<gene>
    <name evidence="8" type="primary">sti</name>
    <name evidence="11" type="ORF">CP975_01515</name>
</gene>
<comment type="subunit">
    <text evidence="3 8">Homodimer.</text>
</comment>
<dbReference type="GO" id="GO:0004867">
    <property type="term" value="F:serine-type endopeptidase inhibitor activity"/>
    <property type="evidence" value="ECO:0007669"/>
    <property type="project" value="UniProtKB-UniRule"/>
</dbReference>
<comment type="subcellular location">
    <subcellularLocation>
        <location evidence="1 8">Secreted</location>
    </subcellularLocation>
</comment>
<feature type="site" description="Reactive bond" evidence="8">
    <location>
        <begin position="105"/>
        <end position="106"/>
    </location>
</feature>
<comment type="similarity">
    <text evidence="2 8 9">Belongs to the protease inhibitor I16 (SSI) family.</text>
</comment>
<keyword evidence="7 8" id="KW-1015">Disulfide bond</keyword>
<name>A0A5J6H9S2_STRAD</name>
<protein>
    <recommendedName>
        <fullName evidence="8">Probable subtilase-type protease inhibitor</fullName>
    </recommendedName>
</protein>
<reference evidence="11 12" key="1">
    <citation type="submission" date="2017-09" db="EMBL/GenBank/DDBJ databases">
        <authorList>
            <person name="Lee N."/>
            <person name="Cho B.-K."/>
        </authorList>
    </citation>
    <scope>NUCLEOTIDE SEQUENCE [LARGE SCALE GENOMIC DNA]</scope>
    <source>
        <strain evidence="11 12">ATCC 12461</strain>
    </source>
</reference>
<evidence type="ECO:0000256" key="5">
    <source>
        <dbReference type="ARBA" id="ARBA00022690"/>
    </source>
</evidence>
<accession>A0A5J6H9S2</accession>
<dbReference type="InterPro" id="IPR023549">
    <property type="entry name" value="Subtilisin_inhibitor"/>
</dbReference>
<sequence precursor="true">MRRTLRIAGAAASAAACVLAATPGTAQAEAPGPQSLYAPSALVLTVGQGEDANSAAVERAVTLICAPRPAGSHPSPAAACAELTRVDGEFASLVNNNTSDIICTKEWRPVTVTANGVWNGKRVGWSATFSNRCMMKAGLGEGAVLNF</sequence>
<evidence type="ECO:0000256" key="7">
    <source>
        <dbReference type="ARBA" id="ARBA00023157"/>
    </source>
</evidence>
<dbReference type="OrthoDB" id="3542626at2"/>
<dbReference type="AlphaFoldDB" id="A0A5J6H9S2"/>
<feature type="chain" id="PRO_5023969227" description="Probable subtilase-type protease inhibitor" evidence="8">
    <location>
        <begin position="29"/>
        <end position="147"/>
    </location>
</feature>
<dbReference type="Proteomes" id="UP000326553">
    <property type="component" value="Chromosome"/>
</dbReference>
<proteinExistence type="inferred from homology"/>
<feature type="disulfide bond" evidence="8">
    <location>
        <begin position="65"/>
        <end position="80"/>
    </location>
</feature>
<evidence type="ECO:0000256" key="8">
    <source>
        <dbReference type="HAMAP-Rule" id="MF_00778"/>
    </source>
</evidence>
<keyword evidence="8" id="KW-0732">Signal</keyword>
<evidence type="ECO:0000256" key="9">
    <source>
        <dbReference type="RuleBase" id="RU003471"/>
    </source>
</evidence>
<keyword evidence="5 8" id="KW-0646">Protease inhibitor</keyword>
<dbReference type="HAMAP" id="MF_00778">
    <property type="entry name" value="SSI"/>
    <property type="match status" value="1"/>
</dbReference>
<evidence type="ECO:0000256" key="6">
    <source>
        <dbReference type="ARBA" id="ARBA00022900"/>
    </source>
</evidence>
<organism evidence="11 12">
    <name type="scientific">Streptomyces alboniger</name>
    <dbReference type="NCBI Taxonomy" id="132473"/>
    <lineage>
        <taxon>Bacteria</taxon>
        <taxon>Bacillati</taxon>
        <taxon>Actinomycetota</taxon>
        <taxon>Actinomycetes</taxon>
        <taxon>Kitasatosporales</taxon>
        <taxon>Streptomycetaceae</taxon>
        <taxon>Streptomyces</taxon>
        <taxon>Streptomyces aurantiacus group</taxon>
    </lineage>
</organism>
<dbReference type="InterPro" id="IPR000691">
    <property type="entry name" value="Prot_inh_I16_SSI"/>
</dbReference>